<keyword evidence="1" id="KW-0732">Signal</keyword>
<organism evidence="2 3">
    <name type="scientific">Venturia inaequalis</name>
    <name type="common">Apple scab fungus</name>
    <dbReference type="NCBI Taxonomy" id="5025"/>
    <lineage>
        <taxon>Eukaryota</taxon>
        <taxon>Fungi</taxon>
        <taxon>Dikarya</taxon>
        <taxon>Ascomycota</taxon>
        <taxon>Pezizomycotina</taxon>
        <taxon>Dothideomycetes</taxon>
        <taxon>Pleosporomycetidae</taxon>
        <taxon>Venturiales</taxon>
        <taxon>Venturiaceae</taxon>
        <taxon>Venturia</taxon>
    </lineage>
</organism>
<comment type="caution">
    <text evidence="2">The sequence shown here is derived from an EMBL/GenBank/DDBJ whole genome shotgun (WGS) entry which is preliminary data.</text>
</comment>
<name>A0A8H3UM84_VENIN</name>
<evidence type="ECO:0000313" key="2">
    <source>
        <dbReference type="EMBL" id="KAE9972680.1"/>
    </source>
</evidence>
<accession>A0A8H3UM84</accession>
<reference evidence="2 3" key="1">
    <citation type="submission" date="2019-11" db="EMBL/GenBank/DDBJ databases">
        <title>Venturia inaequalis Genome Resource.</title>
        <authorList>
            <person name="Lichtner F.J."/>
        </authorList>
    </citation>
    <scope>NUCLEOTIDE SEQUENCE [LARGE SCALE GENOMIC DNA]</scope>
    <source>
        <strain evidence="2">Bline_iso_100314</strain>
    </source>
</reference>
<protein>
    <submittedName>
        <fullName evidence="2">Uncharacterized protein</fullName>
    </submittedName>
</protein>
<gene>
    <name evidence="2" type="ORF">BLS_003922</name>
</gene>
<sequence>MQLSKLVVLAAAAVASAQQVYNDPAGATPSPAPTDTVLTITNTRTVQRVATVTSIHGASASTGLPYATANATAVQTAKVSSTSSSGVIAANSAAENTINVALAALAGVATFFLL</sequence>
<dbReference type="AlphaFoldDB" id="A0A8H3UM84"/>
<dbReference type="EMBL" id="WNWQ01000255">
    <property type="protein sequence ID" value="KAE9972680.1"/>
    <property type="molecule type" value="Genomic_DNA"/>
</dbReference>
<proteinExistence type="predicted"/>
<evidence type="ECO:0000256" key="1">
    <source>
        <dbReference type="SAM" id="SignalP"/>
    </source>
</evidence>
<feature type="chain" id="PRO_5034884743" evidence="1">
    <location>
        <begin position="18"/>
        <end position="114"/>
    </location>
</feature>
<feature type="signal peptide" evidence="1">
    <location>
        <begin position="1"/>
        <end position="17"/>
    </location>
</feature>
<evidence type="ECO:0000313" key="3">
    <source>
        <dbReference type="Proteomes" id="UP000433883"/>
    </source>
</evidence>
<dbReference type="Proteomes" id="UP000433883">
    <property type="component" value="Unassembled WGS sequence"/>
</dbReference>